<dbReference type="InterPro" id="IPR002178">
    <property type="entry name" value="PTS_EIIA_type-2_dom"/>
</dbReference>
<keyword evidence="5 12" id="KW-0808">Transferase</keyword>
<comment type="function">
    <text evidence="8">The phosphoenolpyruvate-dependent sugar phosphotransferase system (sugar PTS), a major carbohydrate active transport system, catalyzes the phosphorylation of incoming sugar substrates concomitantly with their translocation across the cell membrane. The enzyme II UlaABC PTS system is involved in ascorbate transport.</text>
</comment>
<proteinExistence type="predicted"/>
<evidence type="ECO:0000313" key="13">
    <source>
        <dbReference type="Proteomes" id="UP000004067"/>
    </source>
</evidence>
<dbReference type="Proteomes" id="UP000004067">
    <property type="component" value="Unassembled WGS sequence"/>
</dbReference>
<comment type="subcellular location">
    <subcellularLocation>
        <location evidence="1">Cytoplasm</location>
    </subcellularLocation>
</comment>
<dbReference type="InterPro" id="IPR051351">
    <property type="entry name" value="Ascorbate-PTS_EIIA_comp"/>
</dbReference>
<keyword evidence="6" id="KW-0598">Phosphotransferase system</keyword>
<keyword evidence="13" id="KW-1185">Reference proteome</keyword>
<keyword evidence="7" id="KW-0418">Kinase</keyword>
<evidence type="ECO:0000256" key="2">
    <source>
        <dbReference type="ARBA" id="ARBA00022448"/>
    </source>
</evidence>
<dbReference type="STRING" id="888060.HMPREF9081_2201"/>
<accession>F5RPL5</accession>
<gene>
    <name evidence="12" type="primary">sgaA</name>
    <name evidence="12" type="ORF">HMPREF9081_2201</name>
</gene>
<organism evidence="12 13">
    <name type="scientific">Centipeda periodontii DSM 2778</name>
    <dbReference type="NCBI Taxonomy" id="888060"/>
    <lineage>
        <taxon>Bacteria</taxon>
        <taxon>Bacillati</taxon>
        <taxon>Bacillota</taxon>
        <taxon>Negativicutes</taxon>
        <taxon>Selenomonadales</taxon>
        <taxon>Selenomonadaceae</taxon>
        <taxon>Centipeda</taxon>
    </lineage>
</organism>
<dbReference type="AlphaFoldDB" id="F5RPL5"/>
<evidence type="ECO:0000256" key="8">
    <source>
        <dbReference type="ARBA" id="ARBA00037387"/>
    </source>
</evidence>
<evidence type="ECO:0000256" key="7">
    <source>
        <dbReference type="ARBA" id="ARBA00022777"/>
    </source>
</evidence>
<keyword evidence="4" id="KW-0597">Phosphoprotein</keyword>
<keyword evidence="2" id="KW-0813">Transport</keyword>
<evidence type="ECO:0000259" key="11">
    <source>
        <dbReference type="PROSITE" id="PS51094"/>
    </source>
</evidence>
<feature type="domain" description="PTS EIIA type-2" evidence="11">
    <location>
        <begin position="7"/>
        <end position="148"/>
    </location>
</feature>
<name>F5RPL5_9FIRM</name>
<sequence length="148" mass="16716">MTVLFKEFVAQKHYSFHEGFDDWRDAIRAACAPLEADGSIEPEYASFIIEKVEELGPYIVIAPDICIPHAERGRGVNHTAMCFMKTEKPVRFHEDGEHDARIFVVLAAADDEEHIQNLMELSECLSDETIVAKLLAAKTPEDLRAIEE</sequence>
<evidence type="ECO:0000256" key="9">
    <source>
        <dbReference type="ARBA" id="ARBA00041175"/>
    </source>
</evidence>
<dbReference type="Gene3D" id="3.40.930.10">
    <property type="entry name" value="Mannitol-specific EII, Chain A"/>
    <property type="match status" value="1"/>
</dbReference>
<dbReference type="GO" id="GO:0009401">
    <property type="term" value="P:phosphoenolpyruvate-dependent sugar phosphotransferase system"/>
    <property type="evidence" value="ECO:0007669"/>
    <property type="project" value="UniProtKB-KW"/>
</dbReference>
<dbReference type="GO" id="GO:0005737">
    <property type="term" value="C:cytoplasm"/>
    <property type="evidence" value="ECO:0007669"/>
    <property type="project" value="UniProtKB-SubCell"/>
</dbReference>
<dbReference type="PROSITE" id="PS51094">
    <property type="entry name" value="PTS_EIIA_TYPE_2"/>
    <property type="match status" value="1"/>
</dbReference>
<evidence type="ECO:0000256" key="3">
    <source>
        <dbReference type="ARBA" id="ARBA00022490"/>
    </source>
</evidence>
<dbReference type="InterPro" id="IPR016152">
    <property type="entry name" value="PTrfase/Anion_transptr"/>
</dbReference>
<dbReference type="SUPFAM" id="SSF55804">
    <property type="entry name" value="Phoshotransferase/anion transport protein"/>
    <property type="match status" value="1"/>
</dbReference>
<dbReference type="Pfam" id="PF00359">
    <property type="entry name" value="PTS_EIIA_2"/>
    <property type="match status" value="1"/>
</dbReference>
<evidence type="ECO:0000256" key="6">
    <source>
        <dbReference type="ARBA" id="ARBA00022683"/>
    </source>
</evidence>
<dbReference type="PANTHER" id="PTHR36203:SF1">
    <property type="entry name" value="ASCORBATE-SPECIFIC PTS SYSTEM EIIA COMPONENT"/>
    <property type="match status" value="1"/>
</dbReference>
<dbReference type="HOGENOM" id="CLU_072531_2_0_9"/>
<evidence type="ECO:0000256" key="4">
    <source>
        <dbReference type="ARBA" id="ARBA00022553"/>
    </source>
</evidence>
<dbReference type="PANTHER" id="PTHR36203">
    <property type="entry name" value="ASCORBATE-SPECIFIC PTS SYSTEM EIIA COMPONENT"/>
    <property type="match status" value="1"/>
</dbReference>
<evidence type="ECO:0000256" key="1">
    <source>
        <dbReference type="ARBA" id="ARBA00004496"/>
    </source>
</evidence>
<dbReference type="eggNOG" id="COG1762">
    <property type="taxonomic scope" value="Bacteria"/>
</dbReference>
<reference evidence="12 13" key="1">
    <citation type="submission" date="2011-04" db="EMBL/GenBank/DDBJ databases">
        <authorList>
            <person name="Muzny D."/>
            <person name="Qin X."/>
            <person name="Deng J."/>
            <person name="Jiang H."/>
            <person name="Liu Y."/>
            <person name="Qu J."/>
            <person name="Song X.-Z."/>
            <person name="Zhang L."/>
            <person name="Thornton R."/>
            <person name="Coyle M."/>
            <person name="Francisco L."/>
            <person name="Jackson L."/>
            <person name="Javaid M."/>
            <person name="Korchina V."/>
            <person name="Kovar C."/>
            <person name="Mata R."/>
            <person name="Mathew T."/>
            <person name="Ngo R."/>
            <person name="Nguyen L."/>
            <person name="Nguyen N."/>
            <person name="Okwuonu G."/>
            <person name="Ongeri F."/>
            <person name="Pham C."/>
            <person name="Simmons D."/>
            <person name="Wilczek-Boney K."/>
            <person name="Hale W."/>
            <person name="Jakkamsetti A."/>
            <person name="Pham P."/>
            <person name="Ruth R."/>
            <person name="San Lucas F."/>
            <person name="Warren J."/>
            <person name="Zhang J."/>
            <person name="Zhao Z."/>
            <person name="Zhou C."/>
            <person name="Zhu D."/>
            <person name="Lee S."/>
            <person name="Bess C."/>
            <person name="Blankenburg K."/>
            <person name="Forbes L."/>
            <person name="Fu Q."/>
            <person name="Gubbala S."/>
            <person name="Hirani K."/>
            <person name="Jayaseelan J.C."/>
            <person name="Lara F."/>
            <person name="Munidasa M."/>
            <person name="Palculict T."/>
            <person name="Patil S."/>
            <person name="Pu L.-L."/>
            <person name="Saada N."/>
            <person name="Tang L."/>
            <person name="Weissenberger G."/>
            <person name="Zhu Y."/>
            <person name="Hemphill L."/>
            <person name="Shang Y."/>
            <person name="Youmans B."/>
            <person name="Ayvaz T."/>
            <person name="Ross M."/>
            <person name="Santibanez J."/>
            <person name="Aqrawi P."/>
            <person name="Gross S."/>
            <person name="Joshi V."/>
            <person name="Fowler G."/>
            <person name="Nazareth L."/>
            <person name="Reid J."/>
            <person name="Worley K."/>
            <person name="Petrosino J."/>
            <person name="Highlander S."/>
            <person name="Gibbs R."/>
        </authorList>
    </citation>
    <scope>NUCLEOTIDE SEQUENCE [LARGE SCALE GENOMIC DNA]</scope>
    <source>
        <strain evidence="12 13">DSM 2778</strain>
    </source>
</reference>
<keyword evidence="3" id="KW-0963">Cytoplasm</keyword>
<evidence type="ECO:0000256" key="5">
    <source>
        <dbReference type="ARBA" id="ARBA00022679"/>
    </source>
</evidence>
<protein>
    <recommendedName>
        <fullName evidence="9">Ascorbate-specific PTS system EIIA component</fullName>
    </recommendedName>
    <alternativeName>
        <fullName evidence="10">Ascorbate-specific phosphotransferase enzyme IIA component</fullName>
    </alternativeName>
</protein>
<dbReference type="EMBL" id="AFHQ01000054">
    <property type="protein sequence ID" value="EGK57683.1"/>
    <property type="molecule type" value="Genomic_DNA"/>
</dbReference>
<dbReference type="RefSeq" id="WP_006307296.1">
    <property type="nucleotide sequence ID" value="NZ_GL892076.1"/>
</dbReference>
<comment type="caution">
    <text evidence="12">The sequence shown here is derived from an EMBL/GenBank/DDBJ whole genome shotgun (WGS) entry which is preliminary data.</text>
</comment>
<dbReference type="GO" id="GO:0016301">
    <property type="term" value="F:kinase activity"/>
    <property type="evidence" value="ECO:0007669"/>
    <property type="project" value="UniProtKB-KW"/>
</dbReference>
<dbReference type="CDD" id="cd00211">
    <property type="entry name" value="PTS_IIA_fru"/>
    <property type="match status" value="1"/>
</dbReference>
<evidence type="ECO:0000256" key="10">
    <source>
        <dbReference type="ARBA" id="ARBA00042072"/>
    </source>
</evidence>
<evidence type="ECO:0000313" key="12">
    <source>
        <dbReference type="EMBL" id="EGK57683.1"/>
    </source>
</evidence>